<evidence type="ECO:0000256" key="3">
    <source>
        <dbReference type="ARBA" id="ARBA00022741"/>
    </source>
</evidence>
<evidence type="ECO:0000256" key="1">
    <source>
        <dbReference type="ARBA" id="ARBA00006432"/>
    </source>
</evidence>
<evidence type="ECO:0000259" key="5">
    <source>
        <dbReference type="Pfam" id="PF00501"/>
    </source>
</evidence>
<sequence length="680" mass="76094">MQALPLALPAAAAGLAYLNARYSLAYDYKLLSTQLSAQSRNRRAECNDKLNLFYMLESHANSSNRHHPWIISGESGEQWSYAEAYEIVLKYGTWLKSKGVQKEELVAMDFLNSEVFIWVWFGLWSIGGKPAFINCNQKGAPLFHTVRMSTARLILVGKNGRDKYMESEMREHGFEMVPPQAYQQDNQRVYGFDSDPARVHREVQRHTNKTASQNKEKIWSPQGQKLELIYFDKRLENHILNLQPIRLPDSARGGQQWGSIGALISTSGTTGFPKVANLSMGKAHLCAELGSGLLGLKPTDVFYTAMPLYHSAASIFGVVPVLRVGGSICIGKRLSHKTFWPEVRASKATIIQYVGEACRYLLSAPPSPLDKQHRVRAAFGNGLRLDVWEPFKERFGIQTIHEIFSSTEAPTDLFNTSTNSFSTGAIARAGTVASLLTAGFFPIIRIVTDSSPLEPMRDPATGLCQMCDYDEPGELLVKLDPANTALKFPGFWHDAEATSSKILRDVRTKGDAYFRFGDLVKRDKEGRWYFVDRIGDTFRWKAENVSTVEVAVSLGKHPEIDEANVYGVQVPHHDGRAGCAAVILKSGSVEPSASLLKSIAEHARKNLPAFAVPIWLRVVREMQTTGTHKQMKHLFRNDGLDVRAVEERGDVLFWLDPETKTYEKFTVKHLERIESGGVKL</sequence>
<dbReference type="GO" id="GO:0044539">
    <property type="term" value="P:long-chain fatty acid import into cell"/>
    <property type="evidence" value="ECO:0007669"/>
    <property type="project" value="TreeGrafter"/>
</dbReference>
<dbReference type="Gene3D" id="3.40.50.12780">
    <property type="entry name" value="N-terminal domain of ligase-like"/>
    <property type="match status" value="1"/>
</dbReference>
<comment type="similarity">
    <text evidence="1">Belongs to the ATP-dependent AMP-binding enzyme family.</text>
</comment>
<dbReference type="InterPro" id="IPR042099">
    <property type="entry name" value="ANL_N_sf"/>
</dbReference>
<keyword evidence="4" id="KW-0067">ATP-binding</keyword>
<dbReference type="OrthoDB" id="10253869at2759"/>
<dbReference type="InterPro" id="IPR025110">
    <property type="entry name" value="AMP-bd_C"/>
</dbReference>
<organism evidence="7 8">
    <name type="scientific">Bimuria novae-zelandiae CBS 107.79</name>
    <dbReference type="NCBI Taxonomy" id="1447943"/>
    <lineage>
        <taxon>Eukaryota</taxon>
        <taxon>Fungi</taxon>
        <taxon>Dikarya</taxon>
        <taxon>Ascomycota</taxon>
        <taxon>Pezizomycotina</taxon>
        <taxon>Dothideomycetes</taxon>
        <taxon>Pleosporomycetidae</taxon>
        <taxon>Pleosporales</taxon>
        <taxon>Massarineae</taxon>
        <taxon>Didymosphaeriaceae</taxon>
        <taxon>Bimuria</taxon>
    </lineage>
</organism>
<dbReference type="GO" id="GO:0009898">
    <property type="term" value="C:cytoplasmic side of plasma membrane"/>
    <property type="evidence" value="ECO:0007669"/>
    <property type="project" value="TreeGrafter"/>
</dbReference>
<dbReference type="EMBL" id="ML976675">
    <property type="protein sequence ID" value="KAF1974350.1"/>
    <property type="molecule type" value="Genomic_DNA"/>
</dbReference>
<evidence type="ECO:0000313" key="7">
    <source>
        <dbReference type="EMBL" id="KAF1974350.1"/>
    </source>
</evidence>
<dbReference type="SUPFAM" id="SSF56801">
    <property type="entry name" value="Acetyl-CoA synthetase-like"/>
    <property type="match status" value="1"/>
</dbReference>
<dbReference type="Proteomes" id="UP000800036">
    <property type="component" value="Unassembled WGS sequence"/>
</dbReference>
<protein>
    <submittedName>
        <fullName evidence="7">Acetyl-CoA synthetase-like protein</fullName>
    </submittedName>
</protein>
<evidence type="ECO:0000256" key="2">
    <source>
        <dbReference type="ARBA" id="ARBA00022598"/>
    </source>
</evidence>
<proteinExistence type="inferred from homology"/>
<dbReference type="PANTHER" id="PTHR43107:SF15">
    <property type="entry name" value="FATTY ACID TRANSPORT PROTEIN 3, ISOFORM A"/>
    <property type="match status" value="1"/>
</dbReference>
<dbReference type="Pfam" id="PF13193">
    <property type="entry name" value="AMP-binding_C"/>
    <property type="match status" value="1"/>
</dbReference>
<dbReference type="Gene3D" id="3.30.300.30">
    <property type="match status" value="1"/>
</dbReference>
<dbReference type="GO" id="GO:0005777">
    <property type="term" value="C:peroxisome"/>
    <property type="evidence" value="ECO:0007669"/>
    <property type="project" value="TreeGrafter"/>
</dbReference>
<dbReference type="GO" id="GO:0005811">
    <property type="term" value="C:lipid droplet"/>
    <property type="evidence" value="ECO:0007669"/>
    <property type="project" value="TreeGrafter"/>
</dbReference>
<dbReference type="InterPro" id="IPR045851">
    <property type="entry name" value="AMP-bd_C_sf"/>
</dbReference>
<name>A0A6A5VCB4_9PLEO</name>
<gene>
    <name evidence="7" type="ORF">BU23DRAFT_553413</name>
</gene>
<feature type="domain" description="AMP-dependent synthetase/ligase" evidence="5">
    <location>
        <begin position="65"/>
        <end position="414"/>
    </location>
</feature>
<feature type="domain" description="AMP-binding enzyme C-terminal" evidence="6">
    <location>
        <begin position="553"/>
        <end position="629"/>
    </location>
</feature>
<keyword evidence="8" id="KW-1185">Reference proteome</keyword>
<keyword evidence="2" id="KW-0436">Ligase</keyword>
<dbReference type="FunFam" id="3.30.300.30:FF:000002">
    <property type="entry name" value="Long-chain fatty acid transport protein 1"/>
    <property type="match status" value="1"/>
</dbReference>
<dbReference type="GO" id="GO:0005324">
    <property type="term" value="F:long-chain fatty acid transmembrane transporter activity"/>
    <property type="evidence" value="ECO:0007669"/>
    <property type="project" value="TreeGrafter"/>
</dbReference>
<evidence type="ECO:0000259" key="6">
    <source>
        <dbReference type="Pfam" id="PF13193"/>
    </source>
</evidence>
<dbReference type="PANTHER" id="PTHR43107">
    <property type="entry name" value="LONG-CHAIN FATTY ACID TRANSPORT PROTEIN"/>
    <property type="match status" value="1"/>
</dbReference>
<dbReference type="AlphaFoldDB" id="A0A6A5VCB4"/>
<evidence type="ECO:0000256" key="4">
    <source>
        <dbReference type="ARBA" id="ARBA00022840"/>
    </source>
</evidence>
<dbReference type="GO" id="GO:0004467">
    <property type="term" value="F:long-chain fatty acid-CoA ligase activity"/>
    <property type="evidence" value="ECO:0007669"/>
    <property type="project" value="TreeGrafter"/>
</dbReference>
<dbReference type="InterPro" id="IPR000873">
    <property type="entry name" value="AMP-dep_synth/lig_dom"/>
</dbReference>
<evidence type="ECO:0000313" key="8">
    <source>
        <dbReference type="Proteomes" id="UP000800036"/>
    </source>
</evidence>
<dbReference type="GO" id="GO:0005524">
    <property type="term" value="F:ATP binding"/>
    <property type="evidence" value="ECO:0007669"/>
    <property type="project" value="UniProtKB-KW"/>
</dbReference>
<reference evidence="7" key="1">
    <citation type="journal article" date="2020" name="Stud. Mycol.">
        <title>101 Dothideomycetes genomes: a test case for predicting lifestyles and emergence of pathogens.</title>
        <authorList>
            <person name="Haridas S."/>
            <person name="Albert R."/>
            <person name="Binder M."/>
            <person name="Bloem J."/>
            <person name="Labutti K."/>
            <person name="Salamov A."/>
            <person name="Andreopoulos B."/>
            <person name="Baker S."/>
            <person name="Barry K."/>
            <person name="Bills G."/>
            <person name="Bluhm B."/>
            <person name="Cannon C."/>
            <person name="Castanera R."/>
            <person name="Culley D."/>
            <person name="Daum C."/>
            <person name="Ezra D."/>
            <person name="Gonzalez J."/>
            <person name="Henrissat B."/>
            <person name="Kuo A."/>
            <person name="Liang C."/>
            <person name="Lipzen A."/>
            <person name="Lutzoni F."/>
            <person name="Magnuson J."/>
            <person name="Mondo S."/>
            <person name="Nolan M."/>
            <person name="Ohm R."/>
            <person name="Pangilinan J."/>
            <person name="Park H.-J."/>
            <person name="Ramirez L."/>
            <person name="Alfaro M."/>
            <person name="Sun H."/>
            <person name="Tritt A."/>
            <person name="Yoshinaga Y."/>
            <person name="Zwiers L.-H."/>
            <person name="Turgeon B."/>
            <person name="Goodwin S."/>
            <person name="Spatafora J."/>
            <person name="Crous P."/>
            <person name="Grigoriev I."/>
        </authorList>
    </citation>
    <scope>NUCLEOTIDE SEQUENCE</scope>
    <source>
        <strain evidence="7">CBS 107.79</strain>
    </source>
</reference>
<accession>A0A6A5VCB4</accession>
<keyword evidence="3" id="KW-0547">Nucleotide-binding</keyword>
<dbReference type="Pfam" id="PF00501">
    <property type="entry name" value="AMP-binding"/>
    <property type="match status" value="1"/>
</dbReference>